<accession>A0A815YKE4</accession>
<keyword evidence="4" id="KW-1185">Reference proteome</keyword>
<gene>
    <name evidence="2" type="ORF">GPM918_LOCUS40472</name>
    <name evidence="3" type="ORF">SRO942_LOCUS41413</name>
</gene>
<comment type="caution">
    <text evidence="2">The sequence shown here is derived from an EMBL/GenBank/DDBJ whole genome shotgun (WGS) entry which is preliminary data.</text>
</comment>
<dbReference type="EMBL" id="CAJNOQ010030009">
    <property type="protein sequence ID" value="CAF1572138.1"/>
    <property type="molecule type" value="Genomic_DNA"/>
</dbReference>
<evidence type="ECO:0000313" key="3">
    <source>
        <dbReference type="EMBL" id="CAF4435717.1"/>
    </source>
</evidence>
<feature type="compositionally biased region" description="Acidic residues" evidence="1">
    <location>
        <begin position="14"/>
        <end position="27"/>
    </location>
</feature>
<dbReference type="AlphaFoldDB" id="A0A815YKE4"/>
<evidence type="ECO:0000313" key="4">
    <source>
        <dbReference type="Proteomes" id="UP000663829"/>
    </source>
</evidence>
<organism evidence="2 4">
    <name type="scientific">Didymodactylos carnosus</name>
    <dbReference type="NCBI Taxonomy" id="1234261"/>
    <lineage>
        <taxon>Eukaryota</taxon>
        <taxon>Metazoa</taxon>
        <taxon>Spiralia</taxon>
        <taxon>Gnathifera</taxon>
        <taxon>Rotifera</taxon>
        <taxon>Eurotatoria</taxon>
        <taxon>Bdelloidea</taxon>
        <taxon>Philodinida</taxon>
        <taxon>Philodinidae</taxon>
        <taxon>Didymodactylos</taxon>
    </lineage>
</organism>
<sequence>MNTDCHLYTLPQTESDDNNDTSSDESDLEVVSIVDETDNIDISIKNHFNLDDNEEDNNDEEATDVQQLNLVLNSNDTELNEDLDVLNAHIVSTDQSSLLASSSAVSNSGEESPSCKSKRRQWSTAEKLHAVDMLGKAGVVKSSRLLAHVILGGPVRKYPYTFEADTSENIMGCK</sequence>
<protein>
    <submittedName>
        <fullName evidence="2">Uncharacterized protein</fullName>
    </submittedName>
</protein>
<feature type="region of interest" description="Disordered" evidence="1">
    <location>
        <begin position="1"/>
        <end position="27"/>
    </location>
</feature>
<dbReference type="EMBL" id="CAJOBC010095842">
    <property type="protein sequence ID" value="CAF4435717.1"/>
    <property type="molecule type" value="Genomic_DNA"/>
</dbReference>
<dbReference type="OrthoDB" id="10067548at2759"/>
<proteinExistence type="predicted"/>
<dbReference type="Proteomes" id="UP000681722">
    <property type="component" value="Unassembled WGS sequence"/>
</dbReference>
<name>A0A815YKE4_9BILA</name>
<evidence type="ECO:0000256" key="1">
    <source>
        <dbReference type="SAM" id="MobiDB-lite"/>
    </source>
</evidence>
<evidence type="ECO:0000313" key="2">
    <source>
        <dbReference type="EMBL" id="CAF1572138.1"/>
    </source>
</evidence>
<reference evidence="2" key="1">
    <citation type="submission" date="2021-02" db="EMBL/GenBank/DDBJ databases">
        <authorList>
            <person name="Nowell W R."/>
        </authorList>
    </citation>
    <scope>NUCLEOTIDE SEQUENCE</scope>
</reference>
<dbReference type="Proteomes" id="UP000663829">
    <property type="component" value="Unassembled WGS sequence"/>
</dbReference>